<name>A0A4C1VNT7_EUMVA</name>
<organism evidence="6 7">
    <name type="scientific">Eumeta variegata</name>
    <name type="common">Bagworm moth</name>
    <name type="synonym">Eumeta japonica</name>
    <dbReference type="NCBI Taxonomy" id="151549"/>
    <lineage>
        <taxon>Eukaryota</taxon>
        <taxon>Metazoa</taxon>
        <taxon>Ecdysozoa</taxon>
        <taxon>Arthropoda</taxon>
        <taxon>Hexapoda</taxon>
        <taxon>Insecta</taxon>
        <taxon>Pterygota</taxon>
        <taxon>Neoptera</taxon>
        <taxon>Endopterygota</taxon>
        <taxon>Lepidoptera</taxon>
        <taxon>Glossata</taxon>
        <taxon>Ditrysia</taxon>
        <taxon>Tineoidea</taxon>
        <taxon>Psychidae</taxon>
        <taxon>Oiketicinae</taxon>
        <taxon>Eumeta</taxon>
    </lineage>
</organism>
<evidence type="ECO:0000313" key="7">
    <source>
        <dbReference type="Proteomes" id="UP000299102"/>
    </source>
</evidence>
<dbReference type="InterPro" id="IPR013320">
    <property type="entry name" value="ConA-like_dom_sf"/>
</dbReference>
<evidence type="ECO:0000256" key="2">
    <source>
        <dbReference type="RuleBase" id="RU102079"/>
    </source>
</evidence>
<dbReference type="AlphaFoldDB" id="A0A4C1VNT7"/>
<evidence type="ECO:0000256" key="1">
    <source>
        <dbReference type="ARBA" id="ARBA00022734"/>
    </source>
</evidence>
<evidence type="ECO:0000259" key="5">
    <source>
        <dbReference type="PROSITE" id="PS51304"/>
    </source>
</evidence>
<feature type="region of interest" description="Disordered" evidence="3">
    <location>
        <begin position="53"/>
        <end position="87"/>
    </location>
</feature>
<evidence type="ECO:0000313" key="6">
    <source>
        <dbReference type="EMBL" id="GBP39435.1"/>
    </source>
</evidence>
<feature type="signal peptide" evidence="4">
    <location>
        <begin position="1"/>
        <end position="22"/>
    </location>
</feature>
<dbReference type="GO" id="GO:0030246">
    <property type="term" value="F:carbohydrate binding"/>
    <property type="evidence" value="ECO:0007669"/>
    <property type="project" value="UniProtKB-UniRule"/>
</dbReference>
<keyword evidence="7" id="KW-1185">Reference proteome</keyword>
<feature type="chain" id="PRO_5020038185" description="Galectin" evidence="4">
    <location>
        <begin position="23"/>
        <end position="227"/>
    </location>
</feature>
<evidence type="ECO:0000256" key="4">
    <source>
        <dbReference type="SAM" id="SignalP"/>
    </source>
</evidence>
<dbReference type="PROSITE" id="PS51304">
    <property type="entry name" value="GALECTIN"/>
    <property type="match status" value="1"/>
</dbReference>
<gene>
    <name evidence="6" type="ORF">EVAR_23785_1</name>
</gene>
<keyword evidence="1 2" id="KW-0430">Lectin</keyword>
<keyword evidence="4" id="KW-0732">Signal</keyword>
<evidence type="ECO:0000256" key="3">
    <source>
        <dbReference type="SAM" id="MobiDB-lite"/>
    </source>
</evidence>
<dbReference type="OrthoDB" id="7203600at2759"/>
<proteinExistence type="predicted"/>
<protein>
    <recommendedName>
        <fullName evidence="2">Galectin</fullName>
    </recommendedName>
</protein>
<dbReference type="InterPro" id="IPR001079">
    <property type="entry name" value="Galectin_CRD"/>
</dbReference>
<dbReference type="EMBL" id="BGZK01000366">
    <property type="protein sequence ID" value="GBP39435.1"/>
    <property type="molecule type" value="Genomic_DNA"/>
</dbReference>
<dbReference type="Gene3D" id="2.60.120.200">
    <property type="match status" value="1"/>
</dbReference>
<accession>A0A4C1VNT7</accession>
<dbReference type="Proteomes" id="UP000299102">
    <property type="component" value="Unassembled WGS sequence"/>
</dbReference>
<comment type="caution">
    <text evidence="6">The sequence shown here is derived from an EMBL/GenBank/DDBJ whole genome shotgun (WGS) entry which is preliminary data.</text>
</comment>
<reference evidence="6 7" key="1">
    <citation type="journal article" date="2019" name="Commun. Biol.">
        <title>The bagworm genome reveals a unique fibroin gene that provides high tensile strength.</title>
        <authorList>
            <person name="Kono N."/>
            <person name="Nakamura H."/>
            <person name="Ohtoshi R."/>
            <person name="Tomita M."/>
            <person name="Numata K."/>
            <person name="Arakawa K."/>
        </authorList>
    </citation>
    <scope>NUCLEOTIDE SEQUENCE [LARGE SCALE GENOMIC DNA]</scope>
</reference>
<dbReference type="Pfam" id="PF00337">
    <property type="entry name" value="Gal-bind_lectin"/>
    <property type="match status" value="1"/>
</dbReference>
<feature type="domain" description="Galectin" evidence="5">
    <location>
        <begin position="92"/>
        <end position="225"/>
    </location>
</feature>
<sequence>MKIVLKESYALLWMMCLSGVDSSSIARVKRADAPLQNDAKPLKFVYSIERSEKKTYSDSPPRALGGDEREHSRTNGGVENTYAPVNRDEDPNMFTIPRILNRNDRFMVAGTLKTNPQKFNLSITSGKADDVPCIIDVNFMASITIGIKINGTAVNVGPNQNIPTQDYFPDDLREFKFEFMYTGDELNIMVDESHLHVYRLEHDIENLKYIQLSGDIEKVKSLSFHFA</sequence>
<dbReference type="SUPFAM" id="SSF49899">
    <property type="entry name" value="Concanavalin A-like lectins/glucanases"/>
    <property type="match status" value="1"/>
</dbReference>